<dbReference type="EMBL" id="BNJQ01000005">
    <property type="protein sequence ID" value="GHP03450.1"/>
    <property type="molecule type" value="Genomic_DNA"/>
</dbReference>
<dbReference type="InterPro" id="IPR013762">
    <property type="entry name" value="Integrase-like_cat_sf"/>
</dbReference>
<dbReference type="GO" id="GO:0003677">
    <property type="term" value="F:DNA binding"/>
    <property type="evidence" value="ECO:0007669"/>
    <property type="project" value="UniProtKB-KW"/>
</dbReference>
<accession>A0A830HC16</accession>
<dbReference type="InterPro" id="IPR010998">
    <property type="entry name" value="Integrase_recombinase_N"/>
</dbReference>
<organism evidence="3 4">
    <name type="scientific">Pycnococcus provasolii</name>
    <dbReference type="NCBI Taxonomy" id="41880"/>
    <lineage>
        <taxon>Eukaryota</taxon>
        <taxon>Viridiplantae</taxon>
        <taxon>Chlorophyta</taxon>
        <taxon>Pseudoscourfieldiophyceae</taxon>
        <taxon>Pseudoscourfieldiales</taxon>
        <taxon>Pycnococcaceae</taxon>
        <taxon>Pycnococcus</taxon>
    </lineage>
</organism>
<reference evidence="3" key="1">
    <citation type="submission" date="2020-10" db="EMBL/GenBank/DDBJ databases">
        <title>Unveiling of a novel bifunctional photoreceptor, Dualchrome1, isolated from a cosmopolitan green alga.</title>
        <authorList>
            <person name="Suzuki S."/>
            <person name="Kawachi M."/>
        </authorList>
    </citation>
    <scope>NUCLEOTIDE SEQUENCE</scope>
    <source>
        <strain evidence="3">NIES 2893</strain>
    </source>
</reference>
<dbReference type="InterPro" id="IPR011010">
    <property type="entry name" value="DNA_brk_join_enz"/>
</dbReference>
<comment type="caution">
    <text evidence="3">The sequence shown here is derived from an EMBL/GenBank/DDBJ whole genome shotgun (WGS) entry which is preliminary data.</text>
</comment>
<protein>
    <submittedName>
        <fullName evidence="3">Uncharacterized protein</fullName>
    </submittedName>
</protein>
<name>A0A830HC16_9CHLO</name>
<dbReference type="Gene3D" id="1.10.443.10">
    <property type="entry name" value="Intergrase catalytic core"/>
    <property type="match status" value="1"/>
</dbReference>
<dbReference type="SUPFAM" id="SSF56349">
    <property type="entry name" value="DNA breaking-rejoining enzymes"/>
    <property type="match status" value="1"/>
</dbReference>
<dbReference type="Proteomes" id="UP000660262">
    <property type="component" value="Unassembled WGS sequence"/>
</dbReference>
<evidence type="ECO:0000256" key="2">
    <source>
        <dbReference type="ARBA" id="ARBA00023172"/>
    </source>
</evidence>
<dbReference type="GO" id="GO:0015074">
    <property type="term" value="P:DNA integration"/>
    <property type="evidence" value="ECO:0007669"/>
    <property type="project" value="InterPro"/>
</dbReference>
<evidence type="ECO:0000313" key="3">
    <source>
        <dbReference type="EMBL" id="GHP03450.1"/>
    </source>
</evidence>
<proteinExistence type="predicted"/>
<dbReference type="AlphaFoldDB" id="A0A830HC16"/>
<keyword evidence="1" id="KW-0238">DNA-binding</keyword>
<evidence type="ECO:0000256" key="1">
    <source>
        <dbReference type="ARBA" id="ARBA00023125"/>
    </source>
</evidence>
<dbReference type="GO" id="GO:0006310">
    <property type="term" value="P:DNA recombination"/>
    <property type="evidence" value="ECO:0007669"/>
    <property type="project" value="UniProtKB-KW"/>
</dbReference>
<dbReference type="Gene3D" id="1.10.150.130">
    <property type="match status" value="1"/>
</dbReference>
<evidence type="ECO:0000313" key="4">
    <source>
        <dbReference type="Proteomes" id="UP000660262"/>
    </source>
</evidence>
<keyword evidence="4" id="KW-1185">Reference proteome</keyword>
<sequence>MSTTLFLVFGGGNYETSTIRRARRPDGTRAIAPTDNTTASARIRKGTSHIAEERTLLFDLAVQCIVHGQSVRAPHVPGSHIIVAGADAVSREALAHADAMPKPGWDVARLHEEVERLRLTPGRSTSAYAAALRTALDFQRTALYWCRHRGDIPGGHEAAPSTLSAYEAGRAAGAPTAFGVAVAVTPGTAGAPTSIICSAYRPTTFAREDPTAAPLPPHLLSITAACDARGKEASTTQAHGTAIRRFVRVMHAEGVRNATEQLPSHAAGPGAPAASTSLASIVGFIAAASQPSADGTFPFAAKTIADTVSALRSFHLSCGVAPAFPAKHPRIAAVLAGAKKLQRGHDSSRRGAAFAVTPDHLRIILLVCIQRRQAALARNRVDLAYGASRDALFYALAYVACLRKSEAIRMKRRHLRPSTTHADAWDIHIPYTKNNQDGQQLLQDLTIAGKPAYGVNLHEIIVTHLALMDARGLDGSAPLFGDIRDPTRQLAEKGSTMMDRLHKSSPQHEAYYSVLERLTGDTSHRELGIRFGPSAFGDCYTGERGEVDQWRLENRLLAG</sequence>
<keyword evidence="2" id="KW-0233">DNA recombination</keyword>
<gene>
    <name evidence="3" type="ORF">PPROV_000220500</name>
</gene>